<organism evidence="10 11">
    <name type="scientific">Rehmannia glutinosa</name>
    <name type="common">Chinese foxglove</name>
    <dbReference type="NCBI Taxonomy" id="99300"/>
    <lineage>
        <taxon>Eukaryota</taxon>
        <taxon>Viridiplantae</taxon>
        <taxon>Streptophyta</taxon>
        <taxon>Embryophyta</taxon>
        <taxon>Tracheophyta</taxon>
        <taxon>Spermatophyta</taxon>
        <taxon>Magnoliopsida</taxon>
        <taxon>eudicotyledons</taxon>
        <taxon>Gunneridae</taxon>
        <taxon>Pentapetalae</taxon>
        <taxon>asterids</taxon>
        <taxon>lamiids</taxon>
        <taxon>Lamiales</taxon>
        <taxon>Orobanchaceae</taxon>
        <taxon>Rehmannieae</taxon>
        <taxon>Rehmannia</taxon>
    </lineage>
</organism>
<gene>
    <name evidence="10" type="ORF">DH2020_005410</name>
</gene>
<dbReference type="SUPFAM" id="SSF117892">
    <property type="entry name" value="Band 7/SPFH domain"/>
    <property type="match status" value="1"/>
</dbReference>
<name>A0ABR0XG05_REHGL</name>
<dbReference type="InterPro" id="IPR001107">
    <property type="entry name" value="Band_7"/>
</dbReference>
<feature type="coiled-coil region" evidence="8">
    <location>
        <begin position="186"/>
        <end position="213"/>
    </location>
</feature>
<dbReference type="SMART" id="SM00244">
    <property type="entry name" value="PHB"/>
    <property type="match status" value="1"/>
</dbReference>
<evidence type="ECO:0000259" key="9">
    <source>
        <dbReference type="SMART" id="SM00244"/>
    </source>
</evidence>
<protein>
    <recommendedName>
        <fullName evidence="7">Prohibitin</fullName>
    </recommendedName>
</protein>
<comment type="similarity">
    <text evidence="2 7">Belongs to the prohibitin family.</text>
</comment>
<evidence type="ECO:0000256" key="8">
    <source>
        <dbReference type="SAM" id="Coils"/>
    </source>
</evidence>
<dbReference type="CDD" id="cd03401">
    <property type="entry name" value="SPFH_prohibitin"/>
    <property type="match status" value="1"/>
</dbReference>
<dbReference type="Proteomes" id="UP001318860">
    <property type="component" value="Unassembled WGS sequence"/>
</dbReference>
<evidence type="ECO:0000256" key="6">
    <source>
        <dbReference type="ARBA" id="ARBA00023136"/>
    </source>
</evidence>
<accession>A0ABR0XG05</accession>
<proteinExistence type="inferred from homology"/>
<keyword evidence="5" id="KW-0496">Mitochondrion</keyword>
<dbReference type="Gene3D" id="3.30.479.30">
    <property type="entry name" value="Band 7 domain"/>
    <property type="match status" value="1"/>
</dbReference>
<comment type="subcellular location">
    <subcellularLocation>
        <location evidence="1">Mitochondrion inner membrane</location>
        <topology evidence="1">Single-pass type II membrane protein</topology>
    </subcellularLocation>
</comment>
<evidence type="ECO:0000256" key="7">
    <source>
        <dbReference type="RuleBase" id="RU366048"/>
    </source>
</evidence>
<evidence type="ECO:0000313" key="11">
    <source>
        <dbReference type="Proteomes" id="UP001318860"/>
    </source>
</evidence>
<evidence type="ECO:0000256" key="3">
    <source>
        <dbReference type="ARBA" id="ARBA00011786"/>
    </source>
</evidence>
<comment type="caution">
    <text evidence="10">The sequence shown here is derived from an EMBL/GenBank/DDBJ whole genome shotgun (WGS) entry which is preliminary data.</text>
</comment>
<reference evidence="10 11" key="1">
    <citation type="journal article" date="2021" name="Comput. Struct. Biotechnol. J.">
        <title>De novo genome assembly of the potent medicinal plant Rehmannia glutinosa using nanopore technology.</title>
        <authorList>
            <person name="Ma L."/>
            <person name="Dong C."/>
            <person name="Song C."/>
            <person name="Wang X."/>
            <person name="Zheng X."/>
            <person name="Niu Y."/>
            <person name="Chen S."/>
            <person name="Feng W."/>
        </authorList>
    </citation>
    <scope>NUCLEOTIDE SEQUENCE [LARGE SCALE GENOMIC DNA]</scope>
    <source>
        <strain evidence="10">DH-2019</strain>
    </source>
</reference>
<dbReference type="PRINTS" id="PR00679">
    <property type="entry name" value="PROHIBITIN"/>
</dbReference>
<feature type="domain" description="Band 7" evidence="9">
    <location>
        <begin position="26"/>
        <end position="187"/>
    </location>
</feature>
<evidence type="ECO:0000256" key="4">
    <source>
        <dbReference type="ARBA" id="ARBA00022792"/>
    </source>
</evidence>
<dbReference type="EMBL" id="JABTTQ020000004">
    <property type="protein sequence ID" value="KAK6158096.1"/>
    <property type="molecule type" value="Genomic_DNA"/>
</dbReference>
<sequence>MYKVMYWDLARITVAGAAVVETFKRTYYNVEGGHRALEFNRFTGTKDKIYKEGTHLTFPYLEWPIIFDVRARPYLFEGTSGSCDLQMVDIGLRVLSHPMADHLPTIYRTLGEDYNERVLPSIVQETLKAVVAKYNASQLLTQRETVSQDIRNLLTERAAAFHLAVDDVSITKLTFGKEFTAAIEAKQVAAQEAERAKHIVEKAEQDKKSAIIKAQGEAKSALLIGQAIGDNQSFITLRKIEASREIAKTVSESKNRVILNSDELMLNVQPM</sequence>
<dbReference type="PANTHER" id="PTHR23222:SF1">
    <property type="entry name" value="PROHIBITIN-2"/>
    <property type="match status" value="1"/>
</dbReference>
<comment type="subunit">
    <text evidence="3">Component of a prohibitin multimeric complex in mitochondrial membranes.</text>
</comment>
<evidence type="ECO:0000256" key="5">
    <source>
        <dbReference type="ARBA" id="ARBA00023128"/>
    </source>
</evidence>
<dbReference type="InterPro" id="IPR036013">
    <property type="entry name" value="Band_7/SPFH_dom_sf"/>
</dbReference>
<evidence type="ECO:0000256" key="1">
    <source>
        <dbReference type="ARBA" id="ARBA00004140"/>
    </source>
</evidence>
<keyword evidence="11" id="KW-1185">Reference proteome</keyword>
<keyword evidence="4 7" id="KW-0999">Mitochondrion inner membrane</keyword>
<dbReference type="InterPro" id="IPR000163">
    <property type="entry name" value="Prohibitin"/>
</dbReference>
<dbReference type="PANTHER" id="PTHR23222">
    <property type="entry name" value="PROHIBITIN"/>
    <property type="match status" value="1"/>
</dbReference>
<evidence type="ECO:0000256" key="2">
    <source>
        <dbReference type="ARBA" id="ARBA00009658"/>
    </source>
</evidence>
<evidence type="ECO:0000313" key="10">
    <source>
        <dbReference type="EMBL" id="KAK6158096.1"/>
    </source>
</evidence>
<keyword evidence="8" id="KW-0175">Coiled coil</keyword>
<keyword evidence="6" id="KW-0472">Membrane</keyword>
<dbReference type="Pfam" id="PF01145">
    <property type="entry name" value="Band_7"/>
    <property type="match status" value="1"/>
</dbReference>